<evidence type="ECO:0000313" key="2">
    <source>
        <dbReference type="Proteomes" id="UP001239111"/>
    </source>
</evidence>
<sequence length="483" mass="56298">MNTTSKAIYRVVTILKRPFVEYDEEKNLYSGMLIDILNELSRRLNFQYEIGVRNENEYGYMDDEGNWNGLIQDLKERKADIGLGALALMSERKKVVDFTEPIYEPSGISVLMLKPENQSTLFRFLSVLESEVWFCILGAFIFTSLLLWLFDKHSPYSYQNNQEKYRNDPDKRIFGLRESMWFCLTSLTPQGGGEAPKNLSGRLVAATWWLFGFIIIASYTANLAAKLTLSKVEKSIESFDDLVNQFRHPYSVINNSDTYKYFERMNYIETKSYEIWKDMTLNDSLSPYERAQLAVWEYPLSDKYIKIFSSIKHHNTSQNITHGLKRFESDSKFALITETTNVRYQVLTDCRFREIGPEFSKKPIAIALQKNSPLTEKFNSVIRDLEREYWLSANKDKWWKMNPDAKKCYDADDMDGISVSTIGGVFILVGIGIAISFLTLAFEYFYFRKSYDRITRNHEVNAQAIENIVPREIKLFRAKVVPF</sequence>
<dbReference type="EMBL" id="CM056741">
    <property type="protein sequence ID" value="KAJ8687208.1"/>
    <property type="molecule type" value="Genomic_DNA"/>
</dbReference>
<proteinExistence type="predicted"/>
<dbReference type="Proteomes" id="UP001239111">
    <property type="component" value="Chromosome 1"/>
</dbReference>
<comment type="caution">
    <text evidence="1">The sequence shown here is derived from an EMBL/GenBank/DDBJ whole genome shotgun (WGS) entry which is preliminary data.</text>
</comment>
<evidence type="ECO:0000313" key="1">
    <source>
        <dbReference type="EMBL" id="KAJ8687208.1"/>
    </source>
</evidence>
<organism evidence="1 2">
    <name type="scientific">Eretmocerus hayati</name>
    <dbReference type="NCBI Taxonomy" id="131215"/>
    <lineage>
        <taxon>Eukaryota</taxon>
        <taxon>Metazoa</taxon>
        <taxon>Ecdysozoa</taxon>
        <taxon>Arthropoda</taxon>
        <taxon>Hexapoda</taxon>
        <taxon>Insecta</taxon>
        <taxon>Pterygota</taxon>
        <taxon>Neoptera</taxon>
        <taxon>Endopterygota</taxon>
        <taxon>Hymenoptera</taxon>
        <taxon>Apocrita</taxon>
        <taxon>Proctotrupomorpha</taxon>
        <taxon>Chalcidoidea</taxon>
        <taxon>Aphelinidae</taxon>
        <taxon>Aphelininae</taxon>
        <taxon>Eretmocerus</taxon>
    </lineage>
</organism>
<name>A0ACC2PW82_9HYME</name>
<protein>
    <submittedName>
        <fullName evidence="1">Uncharacterized protein</fullName>
    </submittedName>
</protein>
<keyword evidence="2" id="KW-1185">Reference proteome</keyword>
<accession>A0ACC2PW82</accession>
<gene>
    <name evidence="1" type="ORF">QAD02_023002</name>
</gene>
<reference evidence="1" key="1">
    <citation type="submission" date="2023-04" db="EMBL/GenBank/DDBJ databases">
        <title>A chromosome-level genome assembly of the parasitoid wasp Eretmocerus hayati.</title>
        <authorList>
            <person name="Zhong Y."/>
            <person name="Liu S."/>
            <person name="Liu Y."/>
        </authorList>
    </citation>
    <scope>NUCLEOTIDE SEQUENCE</scope>
    <source>
        <strain evidence="1">ZJU_SS_LIU_2023</strain>
    </source>
</reference>